<comment type="similarity">
    <text evidence="2">Belongs to the VTI1 family.</text>
</comment>
<dbReference type="GO" id="GO:0031902">
    <property type="term" value="C:late endosome membrane"/>
    <property type="evidence" value="ECO:0007669"/>
    <property type="project" value="TreeGrafter"/>
</dbReference>
<dbReference type="Gene3D" id="1.20.58.400">
    <property type="entry name" value="t-snare proteins"/>
    <property type="match status" value="1"/>
</dbReference>
<dbReference type="InterPro" id="IPR010989">
    <property type="entry name" value="SNARE"/>
</dbReference>
<dbReference type="STRING" id="71717.A0A4Y7SC88"/>
<evidence type="ECO:0000256" key="8">
    <source>
        <dbReference type="ARBA" id="ARBA00023136"/>
    </source>
</evidence>
<name>A0A4Y7SC88_COPMI</name>
<dbReference type="PANTHER" id="PTHR21230">
    <property type="entry name" value="VESICLE TRANSPORT V-SNARE PROTEIN VTI1-RELATED"/>
    <property type="match status" value="1"/>
</dbReference>
<keyword evidence="6 11" id="KW-1133">Transmembrane helix</keyword>
<evidence type="ECO:0000259" key="12">
    <source>
        <dbReference type="Pfam" id="PF05008"/>
    </source>
</evidence>
<dbReference type="GO" id="GO:0048280">
    <property type="term" value="P:vesicle fusion with Golgi apparatus"/>
    <property type="evidence" value="ECO:0007669"/>
    <property type="project" value="TreeGrafter"/>
</dbReference>
<dbReference type="GO" id="GO:0006886">
    <property type="term" value="P:intracellular protein transport"/>
    <property type="evidence" value="ECO:0007669"/>
    <property type="project" value="InterPro"/>
</dbReference>
<organism evidence="13 14">
    <name type="scientific">Coprinellus micaceus</name>
    <name type="common">Glistening ink-cap mushroom</name>
    <name type="synonym">Coprinus micaceus</name>
    <dbReference type="NCBI Taxonomy" id="71717"/>
    <lineage>
        <taxon>Eukaryota</taxon>
        <taxon>Fungi</taxon>
        <taxon>Dikarya</taxon>
        <taxon>Basidiomycota</taxon>
        <taxon>Agaricomycotina</taxon>
        <taxon>Agaricomycetes</taxon>
        <taxon>Agaricomycetidae</taxon>
        <taxon>Agaricales</taxon>
        <taxon>Agaricineae</taxon>
        <taxon>Psathyrellaceae</taxon>
        <taxon>Coprinellus</taxon>
    </lineage>
</organism>
<dbReference type="InterPro" id="IPR007705">
    <property type="entry name" value="Vesicle_trsprt_v-SNARE_N"/>
</dbReference>
<evidence type="ECO:0000256" key="2">
    <source>
        <dbReference type="ARBA" id="ARBA00006108"/>
    </source>
</evidence>
<dbReference type="EMBL" id="QPFP01000198">
    <property type="protein sequence ID" value="TEB19306.1"/>
    <property type="molecule type" value="Genomic_DNA"/>
</dbReference>
<evidence type="ECO:0000256" key="5">
    <source>
        <dbReference type="ARBA" id="ARBA00022927"/>
    </source>
</evidence>
<evidence type="ECO:0000313" key="13">
    <source>
        <dbReference type="EMBL" id="TEB19306.1"/>
    </source>
</evidence>
<dbReference type="GO" id="GO:0006896">
    <property type="term" value="P:Golgi to vacuole transport"/>
    <property type="evidence" value="ECO:0007669"/>
    <property type="project" value="TreeGrafter"/>
</dbReference>
<dbReference type="AlphaFoldDB" id="A0A4Y7SC88"/>
<comment type="subcellular location">
    <subcellularLocation>
        <location evidence="1">Membrane</location>
        <topology evidence="1">Single-pass type IV membrane protein</topology>
    </subcellularLocation>
</comment>
<keyword evidence="5" id="KW-0653">Protein transport</keyword>
<evidence type="ECO:0000256" key="1">
    <source>
        <dbReference type="ARBA" id="ARBA00004211"/>
    </source>
</evidence>
<dbReference type="GO" id="GO:0016236">
    <property type="term" value="P:macroautophagy"/>
    <property type="evidence" value="ECO:0007669"/>
    <property type="project" value="TreeGrafter"/>
</dbReference>
<feature type="region of interest" description="Disordered" evidence="10">
    <location>
        <begin position="106"/>
        <end position="134"/>
    </location>
</feature>
<dbReference type="FunFam" id="1.20.5.110:FF:000002">
    <property type="entry name" value="Vesicle transport through interaction with t-SNAREsB"/>
    <property type="match status" value="1"/>
</dbReference>
<dbReference type="CDD" id="cd15862">
    <property type="entry name" value="SNARE_Vti1"/>
    <property type="match status" value="1"/>
</dbReference>
<dbReference type="PANTHER" id="PTHR21230:SF26">
    <property type="entry name" value="VESICLE TRANSPORT THROUGH INTERACTION WITH T-SNARES HOMOLOG 1A"/>
    <property type="match status" value="1"/>
</dbReference>
<dbReference type="OrthoDB" id="430637at2759"/>
<dbReference type="GO" id="GO:0005789">
    <property type="term" value="C:endoplasmic reticulum membrane"/>
    <property type="evidence" value="ECO:0007669"/>
    <property type="project" value="TreeGrafter"/>
</dbReference>
<evidence type="ECO:0000256" key="11">
    <source>
        <dbReference type="SAM" id="Phobius"/>
    </source>
</evidence>
<evidence type="ECO:0000256" key="10">
    <source>
        <dbReference type="SAM" id="MobiDB-lite"/>
    </source>
</evidence>
<dbReference type="GO" id="GO:0005794">
    <property type="term" value="C:Golgi apparatus"/>
    <property type="evidence" value="ECO:0007669"/>
    <property type="project" value="TreeGrafter"/>
</dbReference>
<evidence type="ECO:0000313" key="14">
    <source>
        <dbReference type="Proteomes" id="UP000298030"/>
    </source>
</evidence>
<sequence length="234" mass="26265">MDQPPTVLFDSYEQDFLHIIGGVRQKLEGDARNSVGEQRKAALRKVEIELDEADDIVSQLETEIQGIPKSIQGVYTTRLKQARSDLNKYKKLSKDLHSQAARSDLLGAYSPGRGSGRGTPSSDDPYGERSDRERLLTGTEILGDGSRRLQESTSLALQTEAHGAEILTTLRGQREQIENSRDMLDTADRHIDRASGTMTKMIRQMYKQRVILGGIAAFFVILIITILYFKLVRR</sequence>
<dbReference type="Pfam" id="PF12352">
    <property type="entry name" value="V-SNARE_C"/>
    <property type="match status" value="1"/>
</dbReference>
<evidence type="ECO:0000256" key="6">
    <source>
        <dbReference type="ARBA" id="ARBA00022989"/>
    </source>
</evidence>
<dbReference type="GO" id="GO:0012507">
    <property type="term" value="C:ER to Golgi transport vesicle membrane"/>
    <property type="evidence" value="ECO:0007669"/>
    <property type="project" value="TreeGrafter"/>
</dbReference>
<dbReference type="GO" id="GO:0005829">
    <property type="term" value="C:cytosol"/>
    <property type="evidence" value="ECO:0007669"/>
    <property type="project" value="GOC"/>
</dbReference>
<dbReference type="SUPFAM" id="SSF58038">
    <property type="entry name" value="SNARE fusion complex"/>
    <property type="match status" value="1"/>
</dbReference>
<keyword evidence="7 9" id="KW-0175">Coiled coil</keyword>
<comment type="caution">
    <text evidence="13">The sequence shown here is derived from an EMBL/GenBank/DDBJ whole genome shotgun (WGS) entry which is preliminary data.</text>
</comment>
<keyword evidence="14" id="KW-1185">Reference proteome</keyword>
<gene>
    <name evidence="13" type="ORF">FA13DRAFT_1744558</name>
</gene>
<keyword evidence="3" id="KW-0813">Transport</keyword>
<reference evidence="13 14" key="1">
    <citation type="journal article" date="2019" name="Nat. Ecol. Evol.">
        <title>Megaphylogeny resolves global patterns of mushroom evolution.</title>
        <authorList>
            <person name="Varga T."/>
            <person name="Krizsan K."/>
            <person name="Foldi C."/>
            <person name="Dima B."/>
            <person name="Sanchez-Garcia M."/>
            <person name="Sanchez-Ramirez S."/>
            <person name="Szollosi G.J."/>
            <person name="Szarkandi J.G."/>
            <person name="Papp V."/>
            <person name="Albert L."/>
            <person name="Andreopoulos W."/>
            <person name="Angelini C."/>
            <person name="Antonin V."/>
            <person name="Barry K.W."/>
            <person name="Bougher N.L."/>
            <person name="Buchanan P."/>
            <person name="Buyck B."/>
            <person name="Bense V."/>
            <person name="Catcheside P."/>
            <person name="Chovatia M."/>
            <person name="Cooper J."/>
            <person name="Damon W."/>
            <person name="Desjardin D."/>
            <person name="Finy P."/>
            <person name="Geml J."/>
            <person name="Haridas S."/>
            <person name="Hughes K."/>
            <person name="Justo A."/>
            <person name="Karasinski D."/>
            <person name="Kautmanova I."/>
            <person name="Kiss B."/>
            <person name="Kocsube S."/>
            <person name="Kotiranta H."/>
            <person name="LaButti K.M."/>
            <person name="Lechner B.E."/>
            <person name="Liimatainen K."/>
            <person name="Lipzen A."/>
            <person name="Lukacs Z."/>
            <person name="Mihaltcheva S."/>
            <person name="Morgado L.N."/>
            <person name="Niskanen T."/>
            <person name="Noordeloos M.E."/>
            <person name="Ohm R.A."/>
            <person name="Ortiz-Santana B."/>
            <person name="Ovrebo C."/>
            <person name="Racz N."/>
            <person name="Riley R."/>
            <person name="Savchenko A."/>
            <person name="Shiryaev A."/>
            <person name="Soop K."/>
            <person name="Spirin V."/>
            <person name="Szebenyi C."/>
            <person name="Tomsovsky M."/>
            <person name="Tulloss R.E."/>
            <person name="Uehling J."/>
            <person name="Grigoriev I.V."/>
            <person name="Vagvolgyi C."/>
            <person name="Papp T."/>
            <person name="Martin F.M."/>
            <person name="Miettinen O."/>
            <person name="Hibbett D.S."/>
            <person name="Nagy L.G."/>
        </authorList>
    </citation>
    <scope>NUCLEOTIDE SEQUENCE [LARGE SCALE GENOMIC DNA]</scope>
    <source>
        <strain evidence="13 14">FP101781</strain>
    </source>
</reference>
<dbReference type="GO" id="GO:0031201">
    <property type="term" value="C:SNARE complex"/>
    <property type="evidence" value="ECO:0007669"/>
    <property type="project" value="TreeGrafter"/>
</dbReference>
<dbReference type="GO" id="GO:0000149">
    <property type="term" value="F:SNARE binding"/>
    <property type="evidence" value="ECO:0007669"/>
    <property type="project" value="TreeGrafter"/>
</dbReference>
<dbReference type="GO" id="GO:0042147">
    <property type="term" value="P:retrograde transport, endosome to Golgi"/>
    <property type="evidence" value="ECO:0007669"/>
    <property type="project" value="TreeGrafter"/>
</dbReference>
<feature type="domain" description="Vesicle transport v-SNARE N-terminal" evidence="12">
    <location>
        <begin position="8"/>
        <end position="94"/>
    </location>
</feature>
<keyword evidence="8 11" id="KW-0472">Membrane</keyword>
<evidence type="ECO:0000256" key="7">
    <source>
        <dbReference type="ARBA" id="ARBA00023054"/>
    </source>
</evidence>
<feature type="coiled-coil region" evidence="9">
    <location>
        <begin position="43"/>
        <end position="99"/>
    </location>
</feature>
<keyword evidence="4 11" id="KW-0812">Transmembrane</keyword>
<dbReference type="GO" id="GO:0006891">
    <property type="term" value="P:intra-Golgi vesicle-mediated transport"/>
    <property type="evidence" value="ECO:0007669"/>
    <property type="project" value="TreeGrafter"/>
</dbReference>
<dbReference type="Proteomes" id="UP000298030">
    <property type="component" value="Unassembled WGS sequence"/>
</dbReference>
<proteinExistence type="inferred from homology"/>
<protein>
    <submittedName>
        <fullName evidence="13">Vesicle transport v-snare protein vti1</fullName>
    </submittedName>
</protein>
<feature type="transmembrane region" description="Helical" evidence="11">
    <location>
        <begin position="210"/>
        <end position="229"/>
    </location>
</feature>
<evidence type="ECO:0000256" key="4">
    <source>
        <dbReference type="ARBA" id="ARBA00022692"/>
    </source>
</evidence>
<evidence type="ECO:0000256" key="3">
    <source>
        <dbReference type="ARBA" id="ARBA00022448"/>
    </source>
</evidence>
<accession>A0A4Y7SC88</accession>
<dbReference type="Pfam" id="PF05008">
    <property type="entry name" value="V-SNARE"/>
    <property type="match status" value="1"/>
</dbReference>
<dbReference type="GO" id="GO:0005484">
    <property type="term" value="F:SNAP receptor activity"/>
    <property type="evidence" value="ECO:0007669"/>
    <property type="project" value="TreeGrafter"/>
</dbReference>
<dbReference type="SUPFAM" id="SSF47661">
    <property type="entry name" value="t-snare proteins"/>
    <property type="match status" value="1"/>
</dbReference>
<dbReference type="Gene3D" id="1.20.5.110">
    <property type="match status" value="1"/>
</dbReference>
<evidence type="ECO:0000256" key="9">
    <source>
        <dbReference type="SAM" id="Coils"/>
    </source>
</evidence>
<dbReference type="InterPro" id="IPR038407">
    <property type="entry name" value="v-SNARE_N_sf"/>
</dbReference>